<dbReference type="Proteomes" id="UP000286746">
    <property type="component" value="Unassembled WGS sequence"/>
</dbReference>
<comment type="caution">
    <text evidence="3">The sequence shown here is derived from an EMBL/GenBank/DDBJ whole genome shotgun (WGS) entry which is preliminary data.</text>
</comment>
<protein>
    <submittedName>
        <fullName evidence="3">Alpha/beta hydrolase</fullName>
    </submittedName>
</protein>
<dbReference type="PANTHER" id="PTHR42886">
    <property type="entry name" value="RE40534P-RELATED"/>
    <property type="match status" value="1"/>
</dbReference>
<sequence>MASLERQFGVGMAGLAGASLLTGAVMRCKGRRARARRYMLHERPDGSLVEVDVRIPPQAERVVLLDNGLGTPHEYWDWVCEALPPDLGYVKFNRPGYGLSSSPAGYGLEYHFALLQELRETFTGELPLVLAGHSLGGYLVAAYASRHPGAARGVTSVVMVDATDVAHLRSSRRSEVDRWSRQSMLMERAYAMAGVAAFRPALNKFETYRQDVNRSSRAFLAEPRTWAMAHRDYRDAMTYPELTSLDLPLTVVTAENNQGDNDAHRVVQSRMATLSERSRHRFVEGSDHETILSVQLFAEQVAKAITDEPPTGPAGAESEQAADGRPADGNGGRGEELTSA</sequence>
<dbReference type="SUPFAM" id="SSF53474">
    <property type="entry name" value="alpha/beta-Hydrolases"/>
    <property type="match status" value="1"/>
</dbReference>
<evidence type="ECO:0000259" key="2">
    <source>
        <dbReference type="Pfam" id="PF12697"/>
    </source>
</evidence>
<dbReference type="GO" id="GO:0016787">
    <property type="term" value="F:hydrolase activity"/>
    <property type="evidence" value="ECO:0007669"/>
    <property type="project" value="UniProtKB-KW"/>
</dbReference>
<evidence type="ECO:0000313" key="4">
    <source>
        <dbReference type="Proteomes" id="UP000286746"/>
    </source>
</evidence>
<dbReference type="Pfam" id="PF12697">
    <property type="entry name" value="Abhydrolase_6"/>
    <property type="match status" value="1"/>
</dbReference>
<dbReference type="AlphaFoldDB" id="A0A401W3Q3"/>
<dbReference type="InterPro" id="IPR029058">
    <property type="entry name" value="AB_hydrolase_fold"/>
</dbReference>
<name>A0A401W3Q3_STREY</name>
<evidence type="ECO:0000313" key="3">
    <source>
        <dbReference type="EMBL" id="GCD43950.1"/>
    </source>
</evidence>
<gene>
    <name evidence="3" type="ORF">GKJPGBOP_03636</name>
</gene>
<reference evidence="3 4" key="1">
    <citation type="submission" date="2018-11" db="EMBL/GenBank/DDBJ databases">
        <title>Whole genome sequence of Streptomyces paromomycinus NBRC 15454(T).</title>
        <authorList>
            <person name="Komaki H."/>
            <person name="Tamura T."/>
        </authorList>
    </citation>
    <scope>NUCLEOTIDE SEQUENCE [LARGE SCALE GENOMIC DNA]</scope>
    <source>
        <strain evidence="3 4">NBRC 15454</strain>
    </source>
</reference>
<feature type="domain" description="AB hydrolase-1" evidence="2">
    <location>
        <begin position="63"/>
        <end position="303"/>
    </location>
</feature>
<dbReference type="InterPro" id="IPR000073">
    <property type="entry name" value="AB_hydrolase_1"/>
</dbReference>
<accession>A0A401W3Q3</accession>
<keyword evidence="3" id="KW-0378">Hydrolase</keyword>
<keyword evidence="4" id="KW-1185">Reference proteome</keyword>
<evidence type="ECO:0000256" key="1">
    <source>
        <dbReference type="SAM" id="MobiDB-lite"/>
    </source>
</evidence>
<dbReference type="EMBL" id="BHZD01000001">
    <property type="protein sequence ID" value="GCD43950.1"/>
    <property type="molecule type" value="Genomic_DNA"/>
</dbReference>
<organism evidence="3 4">
    <name type="scientific">Streptomyces paromomycinus</name>
    <name type="common">Streptomyces rimosus subsp. paromomycinus</name>
    <dbReference type="NCBI Taxonomy" id="92743"/>
    <lineage>
        <taxon>Bacteria</taxon>
        <taxon>Bacillati</taxon>
        <taxon>Actinomycetota</taxon>
        <taxon>Actinomycetes</taxon>
        <taxon>Kitasatosporales</taxon>
        <taxon>Streptomycetaceae</taxon>
        <taxon>Streptomyces</taxon>
    </lineage>
</organism>
<proteinExistence type="predicted"/>
<dbReference type="Gene3D" id="3.40.50.1820">
    <property type="entry name" value="alpha/beta hydrolase"/>
    <property type="match status" value="1"/>
</dbReference>
<dbReference type="PANTHER" id="PTHR42886:SF29">
    <property type="entry name" value="PUMMELIG, ISOFORM A"/>
    <property type="match status" value="1"/>
</dbReference>
<feature type="region of interest" description="Disordered" evidence="1">
    <location>
        <begin position="303"/>
        <end position="340"/>
    </location>
</feature>